<feature type="transmembrane region" description="Helical" evidence="9">
    <location>
        <begin position="392"/>
        <end position="418"/>
    </location>
</feature>
<accession>A0A4S5E776</accession>
<evidence type="ECO:0000256" key="5">
    <source>
        <dbReference type="ARBA" id="ARBA00022692"/>
    </source>
</evidence>
<feature type="region of interest" description="Disordered" evidence="8">
    <location>
        <begin position="1"/>
        <end position="36"/>
    </location>
</feature>
<dbReference type="RefSeq" id="WP_136453389.1">
    <property type="nucleotide sequence ID" value="NZ_SSWH01000003.1"/>
</dbReference>
<feature type="transmembrane region" description="Helical" evidence="9">
    <location>
        <begin position="44"/>
        <end position="71"/>
    </location>
</feature>
<keyword evidence="5 9" id="KW-0812">Transmembrane</keyword>
<feature type="transmembrane region" description="Helical" evidence="9">
    <location>
        <begin position="478"/>
        <end position="495"/>
    </location>
</feature>
<feature type="transmembrane region" description="Helical" evidence="9">
    <location>
        <begin position="199"/>
        <end position="217"/>
    </location>
</feature>
<comment type="subcellular location">
    <subcellularLocation>
        <location evidence="1">Cell membrane</location>
        <topology evidence="1">Multi-pass membrane protein</topology>
    </subcellularLocation>
</comment>
<feature type="compositionally biased region" description="Polar residues" evidence="8">
    <location>
        <begin position="27"/>
        <end position="36"/>
    </location>
</feature>
<evidence type="ECO:0000256" key="3">
    <source>
        <dbReference type="ARBA" id="ARBA00022448"/>
    </source>
</evidence>
<organism evidence="11 12">
    <name type="scientific">Arthrobacter echini</name>
    <dbReference type="NCBI Taxonomy" id="1529066"/>
    <lineage>
        <taxon>Bacteria</taxon>
        <taxon>Bacillati</taxon>
        <taxon>Actinomycetota</taxon>
        <taxon>Actinomycetes</taxon>
        <taxon>Micrococcales</taxon>
        <taxon>Micrococcaceae</taxon>
        <taxon>Arthrobacter</taxon>
    </lineage>
</organism>
<keyword evidence="7 9" id="KW-0472">Membrane</keyword>
<evidence type="ECO:0000313" key="12">
    <source>
        <dbReference type="Proteomes" id="UP000305233"/>
    </source>
</evidence>
<dbReference type="PANTHER" id="PTHR42718">
    <property type="entry name" value="MAJOR FACILITATOR SUPERFAMILY MULTIDRUG TRANSPORTER MFSC"/>
    <property type="match status" value="1"/>
</dbReference>
<dbReference type="InterPro" id="IPR011701">
    <property type="entry name" value="MFS"/>
</dbReference>
<dbReference type="Proteomes" id="UP000305233">
    <property type="component" value="Unassembled WGS sequence"/>
</dbReference>
<feature type="transmembrane region" description="Helical" evidence="9">
    <location>
        <begin position="173"/>
        <end position="193"/>
    </location>
</feature>
<dbReference type="OrthoDB" id="9812221at2"/>
<dbReference type="InterPro" id="IPR020846">
    <property type="entry name" value="MFS_dom"/>
</dbReference>
<evidence type="ECO:0000259" key="10">
    <source>
        <dbReference type="PROSITE" id="PS50850"/>
    </source>
</evidence>
<feature type="domain" description="Major facilitator superfamily (MFS) profile" evidence="10">
    <location>
        <begin position="45"/>
        <end position="500"/>
    </location>
</feature>
<sequence>MTQSTPSRVSDAPPPLRSVRPKAPSDTARTSPSGQETLPARDKLVIGLLMVSAFVVILNETIMGVAIPSLVTDLGITVGGGQWLTTAFLLTMAVVIPVTGFLLQRFNTRPVFITAMTLFSIGTLIAALAPGFGVLVAARVVQASGTAIMMPLLMTTVLNLVPRTSRGRIMGNISIVISVAPALGPTISGAILSTLDWRWMFWLVLPIALLMLALGALKMQNVTTPRASAIDVVSVILSALAFGGIVYGLSQLGEASAGSAVPPWLPLVIGVVGLGLFVWRQLRLQRRDAALLDLRVFASANFTISIVAIAIAMMALFGTIILLPIYVQNVLGMTPFVSGLILLPGGLTMGLLGPVVGRIYDRRGPRVLLVPGTLVVSAVFWSLTQVTETTPLMLVVVAHVFLSIGLALIFTPLLTSALGSVKPKLYSHGSAVFGTAQQLAGAAGTALFISVLTIQSTVLADEGVAAAAAMAGGVRAAFMYGAFIFLLAIVASFFVRAPQETDDDEQAPVH</sequence>
<comment type="similarity">
    <text evidence="2">Belongs to the major facilitator superfamily. EmrB family.</text>
</comment>
<evidence type="ECO:0000256" key="9">
    <source>
        <dbReference type="SAM" id="Phobius"/>
    </source>
</evidence>
<dbReference type="EMBL" id="SSWH01000003">
    <property type="protein sequence ID" value="THJ67451.1"/>
    <property type="molecule type" value="Genomic_DNA"/>
</dbReference>
<feature type="transmembrane region" description="Helical" evidence="9">
    <location>
        <begin position="115"/>
        <end position="137"/>
    </location>
</feature>
<dbReference type="InterPro" id="IPR004638">
    <property type="entry name" value="EmrB-like"/>
</dbReference>
<feature type="transmembrane region" description="Helical" evidence="9">
    <location>
        <begin position="229"/>
        <end position="249"/>
    </location>
</feature>
<proteinExistence type="inferred from homology"/>
<evidence type="ECO:0000256" key="7">
    <source>
        <dbReference type="ARBA" id="ARBA00023136"/>
    </source>
</evidence>
<dbReference type="Gene3D" id="1.20.1720.10">
    <property type="entry name" value="Multidrug resistance protein D"/>
    <property type="match status" value="1"/>
</dbReference>
<feature type="transmembrane region" description="Helical" evidence="9">
    <location>
        <begin position="83"/>
        <end position="103"/>
    </location>
</feature>
<feature type="transmembrane region" description="Helical" evidence="9">
    <location>
        <begin position="261"/>
        <end position="279"/>
    </location>
</feature>
<feature type="transmembrane region" description="Helical" evidence="9">
    <location>
        <begin position="439"/>
        <end position="458"/>
    </location>
</feature>
<feature type="transmembrane region" description="Helical" evidence="9">
    <location>
        <begin position="367"/>
        <end position="386"/>
    </location>
</feature>
<dbReference type="Gene3D" id="1.20.1250.20">
    <property type="entry name" value="MFS general substrate transporter like domains"/>
    <property type="match status" value="1"/>
</dbReference>
<evidence type="ECO:0000256" key="4">
    <source>
        <dbReference type="ARBA" id="ARBA00022475"/>
    </source>
</evidence>
<comment type="caution">
    <text evidence="11">The sequence shown here is derived from an EMBL/GenBank/DDBJ whole genome shotgun (WGS) entry which is preliminary data.</text>
</comment>
<dbReference type="SUPFAM" id="SSF103473">
    <property type="entry name" value="MFS general substrate transporter"/>
    <property type="match status" value="1"/>
</dbReference>
<feature type="transmembrane region" description="Helical" evidence="9">
    <location>
        <begin position="300"/>
        <end position="327"/>
    </location>
</feature>
<keyword evidence="3" id="KW-0813">Transport</keyword>
<evidence type="ECO:0000256" key="6">
    <source>
        <dbReference type="ARBA" id="ARBA00022989"/>
    </source>
</evidence>
<dbReference type="PROSITE" id="PS50850">
    <property type="entry name" value="MFS"/>
    <property type="match status" value="1"/>
</dbReference>
<dbReference type="PANTHER" id="PTHR42718:SF9">
    <property type="entry name" value="MAJOR FACILITATOR SUPERFAMILY MULTIDRUG TRANSPORTER MFSC"/>
    <property type="match status" value="1"/>
</dbReference>
<dbReference type="InterPro" id="IPR036259">
    <property type="entry name" value="MFS_trans_sf"/>
</dbReference>
<dbReference type="GO" id="GO:0005886">
    <property type="term" value="C:plasma membrane"/>
    <property type="evidence" value="ECO:0007669"/>
    <property type="project" value="UniProtKB-SubCell"/>
</dbReference>
<feature type="transmembrane region" description="Helical" evidence="9">
    <location>
        <begin position="333"/>
        <end position="355"/>
    </location>
</feature>
<evidence type="ECO:0000313" key="11">
    <source>
        <dbReference type="EMBL" id="THJ67451.1"/>
    </source>
</evidence>
<evidence type="ECO:0000256" key="8">
    <source>
        <dbReference type="SAM" id="MobiDB-lite"/>
    </source>
</evidence>
<keyword evidence="12" id="KW-1185">Reference proteome</keyword>
<reference evidence="11 12" key="1">
    <citation type="submission" date="2019-04" db="EMBL/GenBank/DDBJ databases">
        <authorList>
            <person name="Liu Q."/>
            <person name="Xin Y.-H."/>
        </authorList>
    </citation>
    <scope>NUCLEOTIDE SEQUENCE [LARGE SCALE GENOMIC DNA]</scope>
    <source>
        <strain evidence="11 12">AM23</strain>
    </source>
</reference>
<keyword evidence="4" id="KW-1003">Cell membrane</keyword>
<keyword evidence="6 9" id="KW-1133">Transmembrane helix</keyword>
<evidence type="ECO:0000256" key="2">
    <source>
        <dbReference type="ARBA" id="ARBA00008537"/>
    </source>
</evidence>
<dbReference type="Pfam" id="PF07690">
    <property type="entry name" value="MFS_1"/>
    <property type="match status" value="1"/>
</dbReference>
<dbReference type="PRINTS" id="PR01036">
    <property type="entry name" value="TCRTETB"/>
</dbReference>
<dbReference type="GO" id="GO:0022857">
    <property type="term" value="F:transmembrane transporter activity"/>
    <property type="evidence" value="ECO:0007669"/>
    <property type="project" value="InterPro"/>
</dbReference>
<protein>
    <submittedName>
        <fullName evidence="11">Multidrug efflux MFS transporter</fullName>
    </submittedName>
</protein>
<evidence type="ECO:0000256" key="1">
    <source>
        <dbReference type="ARBA" id="ARBA00004651"/>
    </source>
</evidence>
<feature type="transmembrane region" description="Helical" evidence="9">
    <location>
        <begin position="143"/>
        <end position="161"/>
    </location>
</feature>
<dbReference type="CDD" id="cd17503">
    <property type="entry name" value="MFS_LmrB_MDR_like"/>
    <property type="match status" value="1"/>
</dbReference>
<name>A0A4S5E776_9MICC</name>
<dbReference type="AlphaFoldDB" id="A0A4S5E776"/>
<dbReference type="NCBIfam" id="TIGR00711">
    <property type="entry name" value="efflux_EmrB"/>
    <property type="match status" value="1"/>
</dbReference>
<gene>
    <name evidence="11" type="ORF">E8P82_04960</name>
</gene>